<evidence type="ECO:0000313" key="1">
    <source>
        <dbReference type="EMBL" id="MDO6541605.1"/>
    </source>
</evidence>
<reference evidence="1" key="1">
    <citation type="submission" date="2023-07" db="EMBL/GenBank/DDBJ databases">
        <title>Genome content predicts the carbon catabolic preferences of heterotrophic bacteria.</title>
        <authorList>
            <person name="Gralka M."/>
        </authorList>
    </citation>
    <scope>NUCLEOTIDE SEQUENCE</scope>
    <source>
        <strain evidence="1">G2M05</strain>
    </source>
</reference>
<dbReference type="AlphaFoldDB" id="A0AAW7Y0K4"/>
<dbReference type="EMBL" id="JAUOPU010000002">
    <property type="protein sequence ID" value="MDO6541605.1"/>
    <property type="molecule type" value="Genomic_DNA"/>
</dbReference>
<accession>A0AAW7Y0K4</accession>
<evidence type="ECO:0000313" key="2">
    <source>
        <dbReference type="Proteomes" id="UP001170624"/>
    </source>
</evidence>
<protein>
    <submittedName>
        <fullName evidence="1">Uncharacterized protein</fullName>
    </submittedName>
</protein>
<proteinExistence type="predicted"/>
<dbReference type="Proteomes" id="UP001170624">
    <property type="component" value="Unassembled WGS sequence"/>
</dbReference>
<comment type="caution">
    <text evidence="1">The sequence shown here is derived from an EMBL/GenBank/DDBJ whole genome shotgun (WGS) entry which is preliminary data.</text>
</comment>
<sequence>MRNDMGWLWINSQLISPDTTAMQSARTPHTKQLVFRQVDVDRQLVIYLNTTYDGDFLFTFIKQTPCSALSPYQGMLSVNNEPNQQVVFDCHEPNTVIYRIAKRKFSQLHLTTPDFDFDFDLKQWNPKALKKDDFMQHNYEFFQKHTTEKIYPWNRD</sequence>
<gene>
    <name evidence="1" type="ORF">Q4568_03625</name>
</gene>
<name>A0AAW7Y0K4_9GAMM</name>
<organism evidence="1 2">
    <name type="scientific">Photobacterium sanguinicancri</name>
    <dbReference type="NCBI Taxonomy" id="875932"/>
    <lineage>
        <taxon>Bacteria</taxon>
        <taxon>Pseudomonadati</taxon>
        <taxon>Pseudomonadota</taxon>
        <taxon>Gammaproteobacteria</taxon>
        <taxon>Vibrionales</taxon>
        <taxon>Vibrionaceae</taxon>
        <taxon>Photobacterium</taxon>
    </lineage>
</organism>
<dbReference type="RefSeq" id="WP_303498372.1">
    <property type="nucleotide sequence ID" value="NZ_JAUOPU010000002.1"/>
</dbReference>